<evidence type="ECO:0000256" key="2">
    <source>
        <dbReference type="ARBA" id="ARBA00022670"/>
    </source>
</evidence>
<feature type="binding site" evidence="9">
    <location>
        <position position="294"/>
    </location>
    <ligand>
        <name>Zn(2+)</name>
        <dbReference type="ChEBI" id="CHEBI:29105"/>
        <label>1</label>
    </ligand>
</feature>
<evidence type="ECO:0000256" key="10">
    <source>
        <dbReference type="SAM" id="SignalP"/>
    </source>
</evidence>
<evidence type="ECO:0000256" key="8">
    <source>
        <dbReference type="PIRSR" id="PIRSR621190-1"/>
    </source>
</evidence>
<dbReference type="GO" id="GO:0030574">
    <property type="term" value="P:collagen catabolic process"/>
    <property type="evidence" value="ECO:0007669"/>
    <property type="project" value="TreeGrafter"/>
</dbReference>
<dbReference type="InterPro" id="IPR024079">
    <property type="entry name" value="MetalloPept_cat_dom_sf"/>
</dbReference>
<dbReference type="AlphaFoldDB" id="A0A0V1N0J4"/>
<dbReference type="InterPro" id="IPR006026">
    <property type="entry name" value="Peptidase_Metallo"/>
</dbReference>
<evidence type="ECO:0000256" key="5">
    <source>
        <dbReference type="ARBA" id="ARBA00022801"/>
    </source>
</evidence>
<dbReference type="Pfam" id="PF00413">
    <property type="entry name" value="Peptidase_M10"/>
    <property type="match status" value="1"/>
</dbReference>
<evidence type="ECO:0000256" key="1">
    <source>
        <dbReference type="ARBA" id="ARBA00010370"/>
    </source>
</evidence>
<evidence type="ECO:0000259" key="11">
    <source>
        <dbReference type="SMART" id="SM00235"/>
    </source>
</evidence>
<dbReference type="SUPFAM" id="SSF55486">
    <property type="entry name" value="Metalloproteases ('zincins'), catalytic domain"/>
    <property type="match status" value="1"/>
</dbReference>
<comment type="caution">
    <text evidence="12">The sequence shown here is derived from an EMBL/GenBank/DDBJ whole genome shotgun (WGS) entry which is preliminary data.</text>
</comment>
<dbReference type="GO" id="GO:0008270">
    <property type="term" value="F:zinc ion binding"/>
    <property type="evidence" value="ECO:0007669"/>
    <property type="project" value="InterPro"/>
</dbReference>
<sequence>MDVVNCGLFFWMLAFTIIPCAAFPLNWRLLSVVQIDLPCSHIPMAVDFHPHKKISCNTTDSNDNFIQNNNNNNNQKLMHNLVAAIDHLMRTHRRTRHRRKKLNLIKEALIYLRKYGYLKNGATAKSVEAALKTFQETAGIQQTGELDGITVEHLRKSRCGNSDIDQRVISLSSRKKRFTQVSKWVGRVDHNDLLHLKWKINKFSNKLPIDETKNVVKKALQIWSDQLAIPSIRNVKLLFTESKHVSDADIGIMWASGEHGDEYPFDGAGNSSNILAHTFYPNYQPSGTLNGDIHFDESENWTLDLNGKATDSYFPYVLVHEIGHALGLGHSKRQDAVMNPIYKQIPLSSINLDIDDKCALNWNYIGPSNICLFVWLMVELLPRARSNSLLSVQYAPMSLEKTLLQPMRLRKSNSESNTETNWSLMKCTEENQLKNILHTLLKENLNLSNKQAAHLGEKLCNFLDGQSLKSGEQKMKKNMENVWHKKVFQREFQFKMDETELLNDLLFSILNKEK</sequence>
<feature type="domain" description="Peptidase metallopeptidase" evidence="11">
    <location>
        <begin position="185"/>
        <end position="366"/>
    </location>
</feature>
<feature type="signal peptide" evidence="10">
    <location>
        <begin position="1"/>
        <end position="22"/>
    </location>
</feature>
<feature type="binding site" evidence="9">
    <location>
        <position position="299"/>
    </location>
    <ligand>
        <name>Ca(2+)</name>
        <dbReference type="ChEBI" id="CHEBI:29108"/>
        <label>1</label>
    </ligand>
</feature>
<keyword evidence="5" id="KW-0378">Hydrolase</keyword>
<dbReference type="GO" id="GO:0030198">
    <property type="term" value="P:extracellular matrix organization"/>
    <property type="evidence" value="ECO:0007669"/>
    <property type="project" value="TreeGrafter"/>
</dbReference>
<proteinExistence type="inferred from homology"/>
<dbReference type="PANTHER" id="PTHR10201:SF291">
    <property type="entry name" value="MATRIX METALLOPROTEINASE 1, ISOFORM C-RELATED"/>
    <property type="match status" value="1"/>
</dbReference>
<feature type="binding site" evidence="9">
    <location>
        <position position="296"/>
    </location>
    <ligand>
        <name>Ca(2+)</name>
        <dbReference type="ChEBI" id="CHEBI:29108"/>
        <label>3</label>
    </ligand>
</feature>
<keyword evidence="7" id="KW-0482">Metalloprotease</keyword>
<evidence type="ECO:0000256" key="7">
    <source>
        <dbReference type="ARBA" id="ARBA00023049"/>
    </source>
</evidence>
<dbReference type="SUPFAM" id="SSF47090">
    <property type="entry name" value="PGBD-like"/>
    <property type="match status" value="1"/>
</dbReference>
<comment type="similarity">
    <text evidence="1">Belongs to the peptidase M10A family.</text>
</comment>
<dbReference type="OrthoDB" id="7550572at2759"/>
<dbReference type="GO" id="GO:0006508">
    <property type="term" value="P:proteolysis"/>
    <property type="evidence" value="ECO:0007669"/>
    <property type="project" value="UniProtKB-KW"/>
</dbReference>
<organism evidence="12 13">
    <name type="scientific">Trichinella papuae</name>
    <dbReference type="NCBI Taxonomy" id="268474"/>
    <lineage>
        <taxon>Eukaryota</taxon>
        <taxon>Metazoa</taxon>
        <taxon>Ecdysozoa</taxon>
        <taxon>Nematoda</taxon>
        <taxon>Enoplea</taxon>
        <taxon>Dorylaimia</taxon>
        <taxon>Trichinellida</taxon>
        <taxon>Trichinellidae</taxon>
        <taxon>Trichinella</taxon>
    </lineage>
</organism>
<feature type="binding site" evidence="9">
    <location>
        <position position="299"/>
    </location>
    <ligand>
        <name>Ca(2+)</name>
        <dbReference type="ChEBI" id="CHEBI:29108"/>
        <label>3</label>
    </ligand>
</feature>
<feature type="chain" id="PRO_5006883011" evidence="10">
    <location>
        <begin position="23"/>
        <end position="514"/>
    </location>
</feature>
<dbReference type="SMART" id="SM00235">
    <property type="entry name" value="ZnMc"/>
    <property type="match status" value="1"/>
</dbReference>
<keyword evidence="6 9" id="KW-0862">Zinc</keyword>
<comment type="cofactor">
    <cofactor evidence="9">
        <name>Zn(2+)</name>
        <dbReference type="ChEBI" id="CHEBI:29105"/>
    </cofactor>
    <text evidence="9">Binds 2 Zn(2+) ions per subunit.</text>
</comment>
<feature type="binding site" evidence="9">
    <location>
        <position position="320"/>
    </location>
    <ligand>
        <name>Zn(2+)</name>
        <dbReference type="ChEBI" id="CHEBI:29105"/>
        <label>2</label>
        <note>catalytic</note>
    </ligand>
</feature>
<keyword evidence="4 10" id="KW-0732">Signal</keyword>
<dbReference type="Pfam" id="PF01471">
    <property type="entry name" value="PG_binding_1"/>
    <property type="match status" value="1"/>
</dbReference>
<feature type="binding site" evidence="9">
    <location>
        <position position="266"/>
    </location>
    <ligand>
        <name>Ca(2+)</name>
        <dbReference type="ChEBI" id="CHEBI:29108"/>
        <label>3</label>
    </ligand>
</feature>
<dbReference type="STRING" id="268474.A0A0V1N0J4"/>
<dbReference type="PRINTS" id="PR00138">
    <property type="entry name" value="MATRIXIN"/>
</dbReference>
<feature type="binding site" evidence="9">
    <location>
        <position position="292"/>
    </location>
    <ligand>
        <name>Ca(2+)</name>
        <dbReference type="ChEBI" id="CHEBI:29108"/>
        <label>2</label>
    </ligand>
</feature>
<evidence type="ECO:0000313" key="13">
    <source>
        <dbReference type="Proteomes" id="UP000054843"/>
    </source>
</evidence>
<keyword evidence="3 9" id="KW-0479">Metal-binding</keyword>
<feature type="binding site" evidence="9">
    <location>
        <position position="267"/>
    </location>
    <ligand>
        <name>Ca(2+)</name>
        <dbReference type="ChEBI" id="CHEBI:29108"/>
        <label>3</label>
    </ligand>
</feature>
<dbReference type="InterPro" id="IPR033739">
    <property type="entry name" value="M10A_MMP"/>
</dbReference>
<dbReference type="InterPro" id="IPR021190">
    <property type="entry name" value="Pept_M10A"/>
</dbReference>
<evidence type="ECO:0000256" key="9">
    <source>
        <dbReference type="PIRSR" id="PIRSR621190-2"/>
    </source>
</evidence>
<gene>
    <name evidence="12" type="primary">MMP14</name>
    <name evidence="12" type="ORF">T10_5104</name>
</gene>
<feature type="binding site" evidence="9">
    <location>
        <position position="249"/>
    </location>
    <ligand>
        <name>Ca(2+)</name>
        <dbReference type="ChEBI" id="CHEBI:29108"/>
        <label>2</label>
    </ligand>
</feature>
<feature type="binding site" evidence="9">
    <location>
        <position position="261"/>
    </location>
    <ligand>
        <name>Zn(2+)</name>
        <dbReference type="ChEBI" id="CHEBI:29105"/>
        <label>1</label>
    </ligand>
</feature>
<dbReference type="InterPro" id="IPR001818">
    <property type="entry name" value="Pept_M10_metallopeptidase"/>
</dbReference>
<dbReference type="Gene3D" id="3.40.390.10">
    <property type="entry name" value="Collagenase (Catalytic Domain)"/>
    <property type="match status" value="1"/>
</dbReference>
<evidence type="ECO:0000256" key="4">
    <source>
        <dbReference type="ARBA" id="ARBA00022729"/>
    </source>
</evidence>
<feature type="binding site" evidence="9">
    <location>
        <position position="277"/>
    </location>
    <ligand>
        <name>Zn(2+)</name>
        <dbReference type="ChEBI" id="CHEBI:29105"/>
        <label>1</label>
    </ligand>
</feature>
<feature type="binding site" description="in inhibited form" evidence="9">
    <location>
        <position position="159"/>
    </location>
    <ligand>
        <name>Zn(2+)</name>
        <dbReference type="ChEBI" id="CHEBI:29105"/>
        <label>2</label>
        <note>catalytic</note>
    </ligand>
</feature>
<dbReference type="Proteomes" id="UP000054843">
    <property type="component" value="Unassembled WGS sequence"/>
</dbReference>
<comment type="cofactor">
    <cofactor evidence="9">
        <name>Ca(2+)</name>
        <dbReference type="ChEBI" id="CHEBI:29108"/>
    </cofactor>
    <text evidence="9">Can bind about 5 Ca(2+) ions per subunit.</text>
</comment>
<dbReference type="GO" id="GO:0031012">
    <property type="term" value="C:extracellular matrix"/>
    <property type="evidence" value="ECO:0007669"/>
    <property type="project" value="InterPro"/>
</dbReference>
<protein>
    <submittedName>
        <fullName evidence="12">Matrix metalloproteinase-14</fullName>
    </submittedName>
</protein>
<feature type="binding site" evidence="9">
    <location>
        <position position="259"/>
    </location>
    <ligand>
        <name>Zn(2+)</name>
        <dbReference type="ChEBI" id="CHEBI:29105"/>
        <label>1</label>
    </ligand>
</feature>
<accession>A0A0V1N0J4</accession>
<dbReference type="InterPro" id="IPR002477">
    <property type="entry name" value="Peptidoglycan-bd-like"/>
</dbReference>
<dbReference type="PANTHER" id="PTHR10201">
    <property type="entry name" value="MATRIX METALLOPROTEINASE"/>
    <property type="match status" value="1"/>
</dbReference>
<dbReference type="GO" id="GO:0005615">
    <property type="term" value="C:extracellular space"/>
    <property type="evidence" value="ECO:0007669"/>
    <property type="project" value="TreeGrafter"/>
</dbReference>
<keyword evidence="2" id="KW-0645">Protease</keyword>
<feature type="active site" evidence="8">
    <location>
        <position position="321"/>
    </location>
</feature>
<dbReference type="EMBL" id="JYDO01000019">
    <property type="protein sequence ID" value="KRZ77466.1"/>
    <property type="molecule type" value="Genomic_DNA"/>
</dbReference>
<evidence type="ECO:0000256" key="3">
    <source>
        <dbReference type="ARBA" id="ARBA00022723"/>
    </source>
</evidence>
<reference evidence="12 13" key="1">
    <citation type="submission" date="2015-01" db="EMBL/GenBank/DDBJ databases">
        <title>Evolution of Trichinella species and genotypes.</title>
        <authorList>
            <person name="Korhonen P.K."/>
            <person name="Edoardo P."/>
            <person name="Giuseppe L.R."/>
            <person name="Gasser R.B."/>
        </authorList>
    </citation>
    <scope>NUCLEOTIDE SEQUENCE [LARGE SCALE GENOMIC DNA]</scope>
    <source>
        <strain evidence="12">ISS1980</strain>
    </source>
</reference>
<feature type="binding site" evidence="9">
    <location>
        <position position="330"/>
    </location>
    <ligand>
        <name>Zn(2+)</name>
        <dbReference type="ChEBI" id="CHEBI:29105"/>
        <label>2</label>
        <note>catalytic</note>
    </ligand>
</feature>
<dbReference type="InterPro" id="IPR036365">
    <property type="entry name" value="PGBD-like_sf"/>
</dbReference>
<dbReference type="GO" id="GO:0004222">
    <property type="term" value="F:metalloendopeptidase activity"/>
    <property type="evidence" value="ECO:0007669"/>
    <property type="project" value="InterPro"/>
</dbReference>
<dbReference type="CDD" id="cd04278">
    <property type="entry name" value="ZnMc_MMP"/>
    <property type="match status" value="1"/>
</dbReference>
<evidence type="ECO:0000313" key="12">
    <source>
        <dbReference type="EMBL" id="KRZ77466.1"/>
    </source>
</evidence>
<evidence type="ECO:0000256" key="6">
    <source>
        <dbReference type="ARBA" id="ARBA00022833"/>
    </source>
</evidence>
<name>A0A0V1N0J4_9BILA</name>
<keyword evidence="9" id="KW-0106">Calcium</keyword>
<keyword evidence="13" id="KW-1185">Reference proteome</keyword>
<feature type="binding site" evidence="9">
    <location>
        <position position="324"/>
    </location>
    <ligand>
        <name>Zn(2+)</name>
        <dbReference type="ChEBI" id="CHEBI:29105"/>
        <label>2</label>
        <note>catalytic</note>
    </ligand>
</feature>
<feature type="binding site" evidence="9">
    <location>
        <position position="338"/>
    </location>
    <ligand>
        <name>Zn(2+)</name>
        <dbReference type="ChEBI" id="CHEBI:29105"/>
        <label>2</label>
        <note>catalytic</note>
    </ligand>
</feature>